<accession>A0A4Q1C3I8</accession>
<evidence type="ECO:0000256" key="7">
    <source>
        <dbReference type="ARBA" id="ARBA00022917"/>
    </source>
</evidence>
<dbReference type="EC" id="6.1.1.9" evidence="10"/>
<dbReference type="Proteomes" id="UP000290218">
    <property type="component" value="Unassembled WGS sequence"/>
</dbReference>
<keyword evidence="10" id="KW-0175">Coiled coil</keyword>
<keyword evidence="5 10" id="KW-0547">Nucleotide-binding</keyword>
<reference evidence="14 15" key="1">
    <citation type="submission" date="2019-01" db="EMBL/GenBank/DDBJ databases">
        <title>Lacunisphaera sp. strain TWA-58.</title>
        <authorList>
            <person name="Chen W.-M."/>
        </authorList>
    </citation>
    <scope>NUCLEOTIDE SEQUENCE [LARGE SCALE GENOMIC DNA]</scope>
    <source>
        <strain evidence="14 15">TWA-58</strain>
    </source>
</reference>
<keyword evidence="15" id="KW-1185">Reference proteome</keyword>
<dbReference type="SUPFAM" id="SSF46589">
    <property type="entry name" value="tRNA-binding arm"/>
    <property type="match status" value="1"/>
</dbReference>
<dbReference type="NCBIfam" id="NF004349">
    <property type="entry name" value="PRK05729.1"/>
    <property type="match status" value="1"/>
</dbReference>
<dbReference type="InterPro" id="IPR009008">
    <property type="entry name" value="Val/Leu/Ile-tRNA-synth_edit"/>
</dbReference>
<dbReference type="InterPro" id="IPR037118">
    <property type="entry name" value="Val-tRNA_synth_C_sf"/>
</dbReference>
<dbReference type="Gene3D" id="1.10.287.380">
    <property type="entry name" value="Valyl-tRNA synthetase, C-terminal domain"/>
    <property type="match status" value="1"/>
</dbReference>
<dbReference type="SUPFAM" id="SSF50677">
    <property type="entry name" value="ValRS/IleRS/LeuRS editing domain"/>
    <property type="match status" value="1"/>
</dbReference>
<evidence type="ECO:0000256" key="10">
    <source>
        <dbReference type="HAMAP-Rule" id="MF_02004"/>
    </source>
</evidence>
<dbReference type="PRINTS" id="PR00986">
    <property type="entry name" value="TRNASYNTHVAL"/>
</dbReference>
<feature type="short sequence motif" description="'KMSKS' region" evidence="10">
    <location>
        <begin position="545"/>
        <end position="549"/>
    </location>
</feature>
<dbReference type="GO" id="GO:0006438">
    <property type="term" value="P:valyl-tRNA aminoacylation"/>
    <property type="evidence" value="ECO:0007669"/>
    <property type="project" value="UniProtKB-UniRule"/>
</dbReference>
<dbReference type="CDD" id="cd07962">
    <property type="entry name" value="Anticodon_Ia_Val"/>
    <property type="match status" value="1"/>
</dbReference>
<feature type="domain" description="Methionyl/Valyl/Leucyl/Isoleucyl-tRNA synthetase anticodon-binding" evidence="12">
    <location>
        <begin position="634"/>
        <end position="782"/>
    </location>
</feature>
<evidence type="ECO:0000259" key="13">
    <source>
        <dbReference type="Pfam" id="PF10458"/>
    </source>
</evidence>
<dbReference type="RefSeq" id="WP_129048492.1">
    <property type="nucleotide sequence ID" value="NZ_SDHX01000002.1"/>
</dbReference>
<dbReference type="GO" id="GO:0005524">
    <property type="term" value="F:ATP binding"/>
    <property type="evidence" value="ECO:0007669"/>
    <property type="project" value="UniProtKB-UniRule"/>
</dbReference>
<evidence type="ECO:0000256" key="4">
    <source>
        <dbReference type="ARBA" id="ARBA00022598"/>
    </source>
</evidence>
<evidence type="ECO:0000256" key="6">
    <source>
        <dbReference type="ARBA" id="ARBA00022840"/>
    </source>
</evidence>
<dbReference type="PROSITE" id="PS00178">
    <property type="entry name" value="AA_TRNA_LIGASE_I"/>
    <property type="match status" value="1"/>
</dbReference>
<evidence type="ECO:0000313" key="14">
    <source>
        <dbReference type="EMBL" id="RXK52902.1"/>
    </source>
</evidence>
<evidence type="ECO:0000259" key="11">
    <source>
        <dbReference type="Pfam" id="PF00133"/>
    </source>
</evidence>
<comment type="domain">
    <text evidence="10">ValRS has two distinct active sites: one for aminoacylation and one for editing. The misactivated threonine is translocated from the active site to the editing site.</text>
</comment>
<comment type="caution">
    <text evidence="10">Lacks conserved residue(s) required for the propagation of feature annotation.</text>
</comment>
<keyword evidence="7 10" id="KW-0648">Protein biosynthesis</keyword>
<dbReference type="GO" id="GO:0005829">
    <property type="term" value="C:cytosol"/>
    <property type="evidence" value="ECO:0007669"/>
    <property type="project" value="TreeGrafter"/>
</dbReference>
<dbReference type="SUPFAM" id="SSF47323">
    <property type="entry name" value="Anticodon-binding domain of a subclass of class I aminoacyl-tRNA synthetases"/>
    <property type="match status" value="1"/>
</dbReference>
<feature type="binding site" evidence="10">
    <location>
        <position position="548"/>
    </location>
    <ligand>
        <name>ATP</name>
        <dbReference type="ChEBI" id="CHEBI:30616"/>
    </ligand>
</feature>
<evidence type="ECO:0000259" key="12">
    <source>
        <dbReference type="Pfam" id="PF08264"/>
    </source>
</evidence>
<feature type="domain" description="Aminoacyl-tRNA synthetase class Ia" evidence="11">
    <location>
        <begin position="16"/>
        <end position="584"/>
    </location>
</feature>
<dbReference type="SUPFAM" id="SSF52374">
    <property type="entry name" value="Nucleotidylyl transferase"/>
    <property type="match status" value="1"/>
</dbReference>
<dbReference type="Gene3D" id="3.40.50.620">
    <property type="entry name" value="HUPs"/>
    <property type="match status" value="2"/>
</dbReference>
<dbReference type="Pfam" id="PF08264">
    <property type="entry name" value="Anticodon_1"/>
    <property type="match status" value="1"/>
</dbReference>
<dbReference type="Pfam" id="PF10458">
    <property type="entry name" value="Val_tRNA-synt_C"/>
    <property type="match status" value="1"/>
</dbReference>
<evidence type="ECO:0000256" key="5">
    <source>
        <dbReference type="ARBA" id="ARBA00022741"/>
    </source>
</evidence>
<evidence type="ECO:0000256" key="9">
    <source>
        <dbReference type="ARBA" id="ARBA00047552"/>
    </source>
</evidence>
<dbReference type="Gene3D" id="1.10.730.10">
    <property type="entry name" value="Isoleucyl-tRNA Synthetase, Domain 1"/>
    <property type="match status" value="1"/>
</dbReference>
<evidence type="ECO:0000256" key="3">
    <source>
        <dbReference type="ARBA" id="ARBA00022490"/>
    </source>
</evidence>
<keyword evidence="8 10" id="KW-0030">Aminoacyl-tRNA synthetase</keyword>
<dbReference type="PANTHER" id="PTHR11946">
    <property type="entry name" value="VALYL-TRNA SYNTHETASES"/>
    <property type="match status" value="1"/>
</dbReference>
<comment type="domain">
    <text evidence="10">The C-terminal coiled-coil domain is crucial for aminoacylation activity.</text>
</comment>
<dbReference type="InterPro" id="IPR010978">
    <property type="entry name" value="tRNA-bd_arm"/>
</dbReference>
<dbReference type="InterPro" id="IPR001412">
    <property type="entry name" value="aa-tRNA-synth_I_CS"/>
</dbReference>
<dbReference type="InterPro" id="IPR002303">
    <property type="entry name" value="Valyl-tRNA_ligase"/>
</dbReference>
<dbReference type="HAMAP" id="MF_02004">
    <property type="entry name" value="Val_tRNA_synth_type1"/>
    <property type="match status" value="1"/>
</dbReference>
<dbReference type="NCBIfam" id="TIGR00422">
    <property type="entry name" value="valS"/>
    <property type="match status" value="1"/>
</dbReference>
<evidence type="ECO:0000313" key="15">
    <source>
        <dbReference type="Proteomes" id="UP000290218"/>
    </source>
</evidence>
<comment type="catalytic activity">
    <reaction evidence="9 10">
        <text>tRNA(Val) + L-valine + ATP = L-valyl-tRNA(Val) + AMP + diphosphate</text>
        <dbReference type="Rhea" id="RHEA:10704"/>
        <dbReference type="Rhea" id="RHEA-COMP:9672"/>
        <dbReference type="Rhea" id="RHEA-COMP:9708"/>
        <dbReference type="ChEBI" id="CHEBI:30616"/>
        <dbReference type="ChEBI" id="CHEBI:33019"/>
        <dbReference type="ChEBI" id="CHEBI:57762"/>
        <dbReference type="ChEBI" id="CHEBI:78442"/>
        <dbReference type="ChEBI" id="CHEBI:78537"/>
        <dbReference type="ChEBI" id="CHEBI:456215"/>
        <dbReference type="EC" id="6.1.1.9"/>
    </reaction>
</comment>
<dbReference type="InterPro" id="IPR009080">
    <property type="entry name" value="tRNAsynth_Ia_anticodon-bd"/>
</dbReference>
<comment type="caution">
    <text evidence="14">The sequence shown here is derived from an EMBL/GenBank/DDBJ whole genome shotgun (WGS) entry which is preliminary data.</text>
</comment>
<dbReference type="InterPro" id="IPR033705">
    <property type="entry name" value="Anticodon_Ia_Val"/>
</dbReference>
<gene>
    <name evidence="10" type="primary">valS</name>
    <name evidence="14" type="ORF">ESB00_14415</name>
</gene>
<dbReference type="InterPro" id="IPR019499">
    <property type="entry name" value="Val-tRNA_synth_tRNA-bd"/>
</dbReference>
<dbReference type="CDD" id="cd00817">
    <property type="entry name" value="ValRS_core"/>
    <property type="match status" value="1"/>
</dbReference>
<evidence type="ECO:0000256" key="2">
    <source>
        <dbReference type="ARBA" id="ARBA00011245"/>
    </source>
</evidence>
<evidence type="ECO:0000256" key="1">
    <source>
        <dbReference type="ARBA" id="ARBA00004496"/>
    </source>
</evidence>
<feature type="domain" description="Valyl-tRNA synthetase tRNA-binding arm" evidence="13">
    <location>
        <begin position="844"/>
        <end position="905"/>
    </location>
</feature>
<dbReference type="FunFam" id="3.40.50.620:FF:000032">
    <property type="entry name" value="Valine--tRNA ligase"/>
    <property type="match status" value="1"/>
</dbReference>
<keyword evidence="3 10" id="KW-0963">Cytoplasm</keyword>
<dbReference type="OrthoDB" id="9810365at2"/>
<feature type="coiled-coil region" evidence="10">
    <location>
        <begin position="847"/>
        <end position="905"/>
    </location>
</feature>
<name>A0A4Q1C3I8_9BACT</name>
<evidence type="ECO:0000256" key="8">
    <source>
        <dbReference type="ARBA" id="ARBA00023146"/>
    </source>
</evidence>
<keyword evidence="4 10" id="KW-0436">Ligase</keyword>
<comment type="similarity">
    <text evidence="10">Belongs to the class-I aminoacyl-tRNA synthetase family. ValS type 1 subfamily.</text>
</comment>
<dbReference type="AlphaFoldDB" id="A0A4Q1C3I8"/>
<comment type="function">
    <text evidence="10">Catalyzes the attachment of valine to tRNA(Val). As ValRS can inadvertently accommodate and process structurally similar amino acids such as threonine, to avoid such errors, it has a 'posttransfer' editing activity that hydrolyzes mischarged Thr-tRNA(Val) in a tRNA-dependent manner.</text>
</comment>
<keyword evidence="6 10" id="KW-0067">ATP-binding</keyword>
<dbReference type="GO" id="GO:0004832">
    <property type="term" value="F:valine-tRNA ligase activity"/>
    <property type="evidence" value="ECO:0007669"/>
    <property type="project" value="UniProtKB-UniRule"/>
</dbReference>
<dbReference type="InterPro" id="IPR002300">
    <property type="entry name" value="aa-tRNA-synth_Ia"/>
</dbReference>
<dbReference type="InterPro" id="IPR014729">
    <property type="entry name" value="Rossmann-like_a/b/a_fold"/>
</dbReference>
<dbReference type="Pfam" id="PF00133">
    <property type="entry name" value="tRNA-synt_1"/>
    <property type="match status" value="1"/>
</dbReference>
<organism evidence="14 15">
    <name type="scientific">Oleiharenicola lentus</name>
    <dbReference type="NCBI Taxonomy" id="2508720"/>
    <lineage>
        <taxon>Bacteria</taxon>
        <taxon>Pseudomonadati</taxon>
        <taxon>Verrucomicrobiota</taxon>
        <taxon>Opitutia</taxon>
        <taxon>Opitutales</taxon>
        <taxon>Opitutaceae</taxon>
        <taxon>Oleiharenicola</taxon>
    </lineage>
</organism>
<sequence>MATITKSYEPQDVEKKWYADWLQAGCFAGRVNPAKAPYTIMIPPPNVTGVLTMGHVLNNTLQDILIRRARLEGREAMWLPGTDHAGIATQAVVERELRKEKKHRRDLGREKFLEKVWAWRDDKGGIILKQLQALGASCDWNRTQFTMDAPYSQAVLGVFVDLYRKGHIYRGKRMVNWCPVSLTALSDEEVIMKPAKGFLYQVRYELVGQPGQFIEVKTTRPETIPGDVAIAVHPDDPRYTTLIGQKVRRPIGPAAEIPIVADSAVDKEFGSGALKITPAHDKVDFDIGLRHKLPVVDVLNADGTLNELAGPALAGLDRFAGRKKAAELLKESGALVKEELYENNVGYSERADVPIEPRLTWQWWLKYPRVEEAKAAVRDGHIRFHPERWSKVYLHWLENIQDWCISRQLWWGHRIPVWYAKGLDKEKLTEADLADPKKVHVSLEGPADKDNWVQEDDVLDTWASSWLWPFATLGWPDKDAMAKAGYDYFYPTNTLVTGPDIIFFWVARMIMAGLEFTHPGEPLAKRIPFKDVYFTGIIRDAQGRKMSKSLGNSPDPLDLIAKYGADGLRFGIVSIAPQGQDIRFQEDRIESGKNFCNKLWNACRFRQMSGDMADNSSPGAILARIEPAKFDADDHAILDRLFATTREVDRCFNQFEFSAAVQALYGFFWNDFCDWYVEVSKAKLQDPATKANCLAIQDLVLRQTLLLLHPFIPFITEELWHQLGYGAEGTFLMRDTQLESPSQFAGRGLQIDSTAASQVETLKAVVSQVRAFKAEHGEAANKASEFIVEASDAHWAILDANLAKIKRMAGAATITRGAMSPAAPVTVTALGSWNLIKQLKGDPAAEKARLQKEIETLAKHIAGTQARLSNEAFVSKAPPAVLDGAKKQLADLQAKKAENERLLAALG</sequence>
<dbReference type="EMBL" id="SDHX01000002">
    <property type="protein sequence ID" value="RXK52902.1"/>
    <property type="molecule type" value="Genomic_DNA"/>
</dbReference>
<dbReference type="InterPro" id="IPR013155">
    <property type="entry name" value="M/V/L/I-tRNA-synth_anticd-bd"/>
</dbReference>
<comment type="subcellular location">
    <subcellularLocation>
        <location evidence="1 10">Cytoplasm</location>
    </subcellularLocation>
</comment>
<dbReference type="Gene3D" id="3.90.740.10">
    <property type="entry name" value="Valyl/Leucyl/Isoleucyl-tRNA synthetase, editing domain"/>
    <property type="match status" value="1"/>
</dbReference>
<comment type="subunit">
    <text evidence="2 10">Monomer.</text>
</comment>
<proteinExistence type="inferred from homology"/>
<dbReference type="GO" id="GO:0002161">
    <property type="term" value="F:aminoacyl-tRNA deacylase activity"/>
    <property type="evidence" value="ECO:0007669"/>
    <property type="project" value="InterPro"/>
</dbReference>
<protein>
    <recommendedName>
        <fullName evidence="10">Valine--tRNA ligase</fullName>
        <ecNumber evidence="10">6.1.1.9</ecNumber>
    </recommendedName>
    <alternativeName>
        <fullName evidence="10">Valyl-tRNA synthetase</fullName>
        <shortName evidence="10">ValRS</shortName>
    </alternativeName>
</protein>
<dbReference type="PANTHER" id="PTHR11946:SF93">
    <property type="entry name" value="VALINE--TRNA LIGASE, CHLOROPLASTIC_MITOCHONDRIAL 2"/>
    <property type="match status" value="1"/>
</dbReference>